<organism evidence="2">
    <name type="scientific">Chromera velia CCMP2878</name>
    <dbReference type="NCBI Taxonomy" id="1169474"/>
    <lineage>
        <taxon>Eukaryota</taxon>
        <taxon>Sar</taxon>
        <taxon>Alveolata</taxon>
        <taxon>Colpodellida</taxon>
        <taxon>Chromeraceae</taxon>
        <taxon>Chromera</taxon>
    </lineage>
</organism>
<sequence>MVVSKVVAAGGLLAAAVKAFSPGRLSRPNLGFGVSVSNGGGSLLSRRGRSWTPDGDEVTFTVLRDSEPTKESVSLTDEETLADAELELEGNIHDKYDMEAKKDAGFDAFMEGLVKSSEYGLPPEGLEFLDQADREAYMEGLGVVQSKTAEWNKQVSPDGGPKSITDSSGEEVEEVLDDEQAEHGVIPVPAWTQPGCIISFFNETAPYVISRWQIMRPLNVKDGAMLVRRVSDEEFNKIGKEQPRVFVKMAKSVDEINNLRKKGASQADLENQMAEMDKMTDEAIAATARPFREASFFSEFPELAILRVDRLFNQNTQRFIWGSETKRTHWLLTEGLPNLMEADKQLHHKLKLEAAKRKADPNYQIKPKSLQEDDEDDQDPHDIPYTNFAFQRASSKLFLQEPFWEQPGPVGLERLETFHGFFPTMGVSKKDLGLAGYLTKYPNPAIPLNHMKIFSEIETMYFDNGFRPYRFQLLLRVLMIWYKIVLQQAWISEQGMMDPYLDAASSYRVELKGLNSEFNLTDPRIRETIERGDLERIGEILTLGQSRVYQKEKEPPTAEEIKMFRKYLERQGSPEAAQLTDEQIKDQLVELDMNVQLNDAVIESPLRPRFTSMDLETNRNPEDAMGPVDSIDVTLSDISSLDIYGENNTWVYDIVPSTVSEPADPNWMLTRYPALMGPNSGPEWAAMHMLDSMPADPNWMLTRYPALMGPNSGPEWAAMHMLDSMVGNGAAKSPWLKMTKEDGSLRFKKQDDLLRCLDEKWEGVLQDMRVPVYEGVGDIVTLKRMKRKYKTGQIVRSYKVTLTPHYLTWMMGSLGCHLLGGLQARDAATHVAREMFGLGPEEEIGDAQFADMLLDRRVFRQIRKKMLPKKERLLKDDTIYNEITKVLEVALNFAPAQRPPDPLALAGQISNILFVVQGKMMQLMTAIQSMVPEDAMPEDLDEETVKKINILQYDVEDARLQAQWAASRDPTGNTQAPDMSQMKELLTNLDEAGMKEMRDFCGLEERQIRRMAEWNWDKMEAVVQSVADEERPKPENLEAAQMTEEDFHIFELFYQGMAGMQSPEETRRQNAENDKLMEADRQKLLREISAEHGWVSDEDMLRQIKEESKAVLPPEDTQENQ</sequence>
<dbReference type="VEuPathDB" id="CryptoDB:Cvel_3513"/>
<proteinExistence type="predicted"/>
<accession>A0A0G4FM69</accession>
<protein>
    <submittedName>
        <fullName evidence="2">Uncharacterized protein</fullName>
    </submittedName>
</protein>
<evidence type="ECO:0000313" key="2">
    <source>
        <dbReference type="EMBL" id="CEM15079.1"/>
    </source>
</evidence>
<dbReference type="AlphaFoldDB" id="A0A0G4FM69"/>
<evidence type="ECO:0000256" key="1">
    <source>
        <dbReference type="SAM" id="MobiDB-lite"/>
    </source>
</evidence>
<feature type="region of interest" description="Disordered" evidence="1">
    <location>
        <begin position="361"/>
        <end position="382"/>
    </location>
</feature>
<dbReference type="EMBL" id="CDMZ01000474">
    <property type="protein sequence ID" value="CEM15079.1"/>
    <property type="molecule type" value="Genomic_DNA"/>
</dbReference>
<name>A0A0G4FM69_9ALVE</name>
<reference evidence="2" key="1">
    <citation type="submission" date="2014-11" db="EMBL/GenBank/DDBJ databases">
        <authorList>
            <person name="Otto D Thomas"/>
            <person name="Naeem Raeece"/>
        </authorList>
    </citation>
    <scope>NUCLEOTIDE SEQUENCE</scope>
</reference>
<gene>
    <name evidence="2" type="ORF">Cvel_3513</name>
</gene>